<dbReference type="InterPro" id="IPR012338">
    <property type="entry name" value="Beta-lactam/transpept-like"/>
</dbReference>
<evidence type="ECO:0000313" key="1">
    <source>
        <dbReference type="EMBL" id="MBL0735419.1"/>
    </source>
</evidence>
<reference evidence="1 2" key="1">
    <citation type="submission" date="2021-01" db="EMBL/GenBank/DDBJ databases">
        <title>Genome seq and assembly of Flavobacterium sp. GN10.</title>
        <authorList>
            <person name="Chhetri G."/>
        </authorList>
    </citation>
    <scope>NUCLEOTIDE SEQUENCE [LARGE SCALE GENOMIC DNA]</scope>
    <source>
        <strain evidence="1 2">GN10</strain>
    </source>
</reference>
<gene>
    <name evidence="1" type="ORF">JI750_00855</name>
</gene>
<dbReference type="RefSeq" id="WP_201998321.1">
    <property type="nucleotide sequence ID" value="NZ_JAERSF010000001.1"/>
</dbReference>
<keyword evidence="1" id="KW-0378">Hydrolase</keyword>
<protein>
    <submittedName>
        <fullName evidence="1">Serine hydrolase</fullName>
    </submittedName>
</protein>
<evidence type="ECO:0000313" key="2">
    <source>
        <dbReference type="Proteomes" id="UP000603728"/>
    </source>
</evidence>
<keyword evidence="2" id="KW-1185">Reference proteome</keyword>
<dbReference type="GO" id="GO:0016787">
    <property type="term" value="F:hydrolase activity"/>
    <property type="evidence" value="ECO:0007669"/>
    <property type="project" value="UniProtKB-KW"/>
</dbReference>
<name>A0ABS1K7D8_9FLAO</name>
<accession>A0ABS1K7D8</accession>
<organism evidence="1 2">
    <name type="scientific">Flavobacterium tagetis</name>
    <dbReference type="NCBI Taxonomy" id="2801336"/>
    <lineage>
        <taxon>Bacteria</taxon>
        <taxon>Pseudomonadati</taxon>
        <taxon>Bacteroidota</taxon>
        <taxon>Flavobacteriia</taxon>
        <taxon>Flavobacteriales</taxon>
        <taxon>Flavobacteriaceae</taxon>
        <taxon>Flavobacterium</taxon>
    </lineage>
</organism>
<dbReference type="Proteomes" id="UP000603728">
    <property type="component" value="Unassembled WGS sequence"/>
</dbReference>
<dbReference type="EMBL" id="JAERSF010000001">
    <property type="protein sequence ID" value="MBL0735419.1"/>
    <property type="molecule type" value="Genomic_DNA"/>
</dbReference>
<dbReference type="Gene3D" id="3.40.710.10">
    <property type="entry name" value="DD-peptidase/beta-lactamase superfamily"/>
    <property type="match status" value="1"/>
</dbReference>
<sequence length="88" mass="9948">MKKQIVVYFTALLFTSSVSGQEIKDFFSTLAKNNLFNGSVLISKSGQIIFSDFYGYLNIEKKEKINRKSQFTIASVSKNIYSCNNTTV</sequence>
<dbReference type="SUPFAM" id="SSF56601">
    <property type="entry name" value="beta-lactamase/transpeptidase-like"/>
    <property type="match status" value="1"/>
</dbReference>
<proteinExistence type="predicted"/>
<comment type="caution">
    <text evidence="1">The sequence shown here is derived from an EMBL/GenBank/DDBJ whole genome shotgun (WGS) entry which is preliminary data.</text>
</comment>